<evidence type="ECO:0000313" key="2">
    <source>
        <dbReference type="Proteomes" id="UP000248349"/>
    </source>
</evidence>
<dbReference type="GeneID" id="37071558"/>
<dbReference type="AlphaFoldDB" id="A0A318ZWV2"/>
<evidence type="ECO:0000313" key="1">
    <source>
        <dbReference type="EMBL" id="PYH48793.1"/>
    </source>
</evidence>
<dbReference type="EMBL" id="KZ821220">
    <property type="protein sequence ID" value="PYH48793.1"/>
    <property type="molecule type" value="Genomic_DNA"/>
</dbReference>
<sequence length="94" mass="10796">MLSPLRDTTSYDVYTKSPESTQIRQAFKLVCVRRWARRSTSLLCASIVLITARGDQRFHAQRARPDANVMPYGSVLTIWWLVPCMFHPRSPATL</sequence>
<name>A0A318ZWV2_9EURO</name>
<proteinExistence type="predicted"/>
<gene>
    <name evidence="1" type="ORF">BP01DRAFT_112662</name>
</gene>
<keyword evidence="2" id="KW-1185">Reference proteome</keyword>
<accession>A0A318ZWV2</accession>
<protein>
    <submittedName>
        <fullName evidence="1">Uncharacterized protein</fullName>
    </submittedName>
</protein>
<reference evidence="1 2" key="1">
    <citation type="submission" date="2016-12" db="EMBL/GenBank/DDBJ databases">
        <title>The genomes of Aspergillus section Nigri reveals drivers in fungal speciation.</title>
        <authorList>
            <consortium name="DOE Joint Genome Institute"/>
            <person name="Vesth T.C."/>
            <person name="Nybo J."/>
            <person name="Theobald S."/>
            <person name="Brandl J."/>
            <person name="Frisvad J.C."/>
            <person name="Nielsen K.F."/>
            <person name="Lyhne E.K."/>
            <person name="Kogle M.E."/>
            <person name="Kuo A."/>
            <person name="Riley R."/>
            <person name="Clum A."/>
            <person name="Nolan M."/>
            <person name="Lipzen A."/>
            <person name="Salamov A."/>
            <person name="Henrissat B."/>
            <person name="Wiebenga A."/>
            <person name="De Vries R.P."/>
            <person name="Grigoriev I.V."/>
            <person name="Mortensen U.H."/>
            <person name="Andersen M.R."/>
            <person name="Baker S.E."/>
        </authorList>
    </citation>
    <scope>NUCLEOTIDE SEQUENCE [LARGE SCALE GENOMIC DNA]</scope>
    <source>
        <strain evidence="1 2">JOP 1030-1</strain>
    </source>
</reference>
<organism evidence="1 2">
    <name type="scientific">Aspergillus saccharolyticus JOP 1030-1</name>
    <dbReference type="NCBI Taxonomy" id="1450539"/>
    <lineage>
        <taxon>Eukaryota</taxon>
        <taxon>Fungi</taxon>
        <taxon>Dikarya</taxon>
        <taxon>Ascomycota</taxon>
        <taxon>Pezizomycotina</taxon>
        <taxon>Eurotiomycetes</taxon>
        <taxon>Eurotiomycetidae</taxon>
        <taxon>Eurotiales</taxon>
        <taxon>Aspergillaceae</taxon>
        <taxon>Aspergillus</taxon>
        <taxon>Aspergillus subgen. Circumdati</taxon>
    </lineage>
</organism>
<dbReference type="Proteomes" id="UP000248349">
    <property type="component" value="Unassembled WGS sequence"/>
</dbReference>
<dbReference type="RefSeq" id="XP_025434775.1">
    <property type="nucleotide sequence ID" value="XM_025570330.1"/>
</dbReference>